<dbReference type="Proteomes" id="UP000435036">
    <property type="component" value="Unassembled WGS sequence"/>
</dbReference>
<gene>
    <name evidence="3" type="ORF">GQF63_16595</name>
</gene>
<dbReference type="PANTHER" id="PTHR12526:SF630">
    <property type="entry name" value="GLYCOSYLTRANSFERASE"/>
    <property type="match status" value="1"/>
</dbReference>
<reference evidence="3 4" key="1">
    <citation type="submission" date="2019-12" db="EMBL/GenBank/DDBJ databases">
        <authorList>
            <person name="Dong K."/>
        </authorList>
    </citation>
    <scope>NUCLEOTIDE SEQUENCE [LARGE SCALE GENOMIC DNA]</scope>
    <source>
        <strain evidence="3 4">JCM 31225</strain>
    </source>
</reference>
<keyword evidence="3" id="KW-0808">Transferase</keyword>
<sequence>MKIVHVIPSLQAGGAEKLLVEASKNYAELGIDLEIIVLKKTNSFLEHKVADGVKISYLGKGSPYNPLHIISLGRILKSVQLVHVHLFPALYWVTIAKSLWRREFKLVYTEHSTSNRRRSLPLFKFVDRFIYSKLDFIGCISTATKARLEEHLKTEKLDIGIISNGIDLGAFKSIPENLSTARSERKPIILQVSSFRVQKDQKTLIRSIKYLNRQVDLLLVGEGDTKNDCIALADTLGIKDRVFFLGIRSDVPKLMKTADIIVLSSNVEGFGIAAVEGMAAGKPVVASNIDGVSEIVGGSGILFEKGNAEDLSYYLNRLLEDPHYYLAVSTRCYNKSREFDIKIMVMKYIETYKRLLR</sequence>
<accession>A0A6N8L649</accession>
<keyword evidence="4" id="KW-1185">Reference proteome</keyword>
<dbReference type="AlphaFoldDB" id="A0A6N8L649"/>
<protein>
    <submittedName>
        <fullName evidence="3">Glycosyltransferase</fullName>
    </submittedName>
</protein>
<proteinExistence type="predicted"/>
<evidence type="ECO:0000259" key="2">
    <source>
        <dbReference type="Pfam" id="PF13439"/>
    </source>
</evidence>
<dbReference type="Pfam" id="PF13439">
    <property type="entry name" value="Glyco_transf_4"/>
    <property type="match status" value="1"/>
</dbReference>
<dbReference type="SUPFAM" id="SSF53756">
    <property type="entry name" value="UDP-Glycosyltransferase/glycogen phosphorylase"/>
    <property type="match status" value="1"/>
</dbReference>
<name>A0A6N8L649_9SPHI</name>
<dbReference type="InterPro" id="IPR001296">
    <property type="entry name" value="Glyco_trans_1"/>
</dbReference>
<feature type="domain" description="Glycosyl transferase family 1" evidence="1">
    <location>
        <begin position="181"/>
        <end position="325"/>
    </location>
</feature>
<organism evidence="3 4">
    <name type="scientific">Sphingobacterium humi</name>
    <dbReference type="NCBI Taxonomy" id="1796905"/>
    <lineage>
        <taxon>Bacteria</taxon>
        <taxon>Pseudomonadati</taxon>
        <taxon>Bacteroidota</taxon>
        <taxon>Sphingobacteriia</taxon>
        <taxon>Sphingobacteriales</taxon>
        <taxon>Sphingobacteriaceae</taxon>
        <taxon>Sphingobacterium</taxon>
    </lineage>
</organism>
<dbReference type="RefSeq" id="WP_160370365.1">
    <property type="nucleotide sequence ID" value="NZ_WSQA01000014.1"/>
</dbReference>
<comment type="caution">
    <text evidence="3">The sequence shown here is derived from an EMBL/GenBank/DDBJ whole genome shotgun (WGS) entry which is preliminary data.</text>
</comment>
<evidence type="ECO:0000259" key="1">
    <source>
        <dbReference type="Pfam" id="PF00534"/>
    </source>
</evidence>
<dbReference type="PANTHER" id="PTHR12526">
    <property type="entry name" value="GLYCOSYLTRANSFERASE"/>
    <property type="match status" value="1"/>
</dbReference>
<evidence type="ECO:0000313" key="3">
    <source>
        <dbReference type="EMBL" id="MVZ63648.1"/>
    </source>
</evidence>
<dbReference type="EMBL" id="WSQA01000014">
    <property type="protein sequence ID" value="MVZ63648.1"/>
    <property type="molecule type" value="Genomic_DNA"/>
</dbReference>
<evidence type="ECO:0000313" key="4">
    <source>
        <dbReference type="Proteomes" id="UP000435036"/>
    </source>
</evidence>
<dbReference type="InterPro" id="IPR028098">
    <property type="entry name" value="Glyco_trans_4-like_N"/>
</dbReference>
<dbReference type="OrthoDB" id="7560678at2"/>
<dbReference type="Gene3D" id="3.40.50.2000">
    <property type="entry name" value="Glycogen Phosphorylase B"/>
    <property type="match status" value="2"/>
</dbReference>
<feature type="domain" description="Glycosyltransferase subfamily 4-like N-terminal" evidence="2">
    <location>
        <begin position="13"/>
        <end position="168"/>
    </location>
</feature>
<dbReference type="Pfam" id="PF00534">
    <property type="entry name" value="Glycos_transf_1"/>
    <property type="match status" value="1"/>
</dbReference>
<dbReference type="GO" id="GO:0016757">
    <property type="term" value="F:glycosyltransferase activity"/>
    <property type="evidence" value="ECO:0007669"/>
    <property type="project" value="InterPro"/>
</dbReference>